<feature type="non-terminal residue" evidence="1">
    <location>
        <position position="113"/>
    </location>
</feature>
<proteinExistence type="predicted"/>
<dbReference type="SUPFAM" id="SSF47923">
    <property type="entry name" value="Ypt/Rab-GAP domain of gyp1p"/>
    <property type="match status" value="1"/>
</dbReference>
<evidence type="ECO:0008006" key="2">
    <source>
        <dbReference type="Google" id="ProtNLM"/>
    </source>
</evidence>
<evidence type="ECO:0000313" key="1">
    <source>
        <dbReference type="EMBL" id="CEK61891.1"/>
    </source>
</evidence>
<dbReference type="AlphaFoldDB" id="A0A0B6Z1S3"/>
<dbReference type="Gene3D" id="1.10.472.80">
    <property type="entry name" value="Ypt/Rab-GAP domain of gyp1p, domain 3"/>
    <property type="match status" value="1"/>
</dbReference>
<dbReference type="EMBL" id="HACG01015026">
    <property type="protein sequence ID" value="CEK61891.1"/>
    <property type="molecule type" value="Transcribed_RNA"/>
</dbReference>
<reference evidence="1" key="1">
    <citation type="submission" date="2014-12" db="EMBL/GenBank/DDBJ databases">
        <title>Insight into the proteome of Arion vulgaris.</title>
        <authorList>
            <person name="Aradska J."/>
            <person name="Bulat T."/>
            <person name="Smidak R."/>
            <person name="Sarate P."/>
            <person name="Gangsoo J."/>
            <person name="Sialana F."/>
            <person name="Bilban M."/>
            <person name="Lubec G."/>
        </authorList>
    </citation>
    <scope>NUCLEOTIDE SEQUENCE</scope>
    <source>
        <tissue evidence="1">Skin</tissue>
    </source>
</reference>
<gene>
    <name evidence="1" type="primary">ORF43591</name>
</gene>
<protein>
    <recommendedName>
        <fullName evidence="2">Rab-GAP TBC domain-containing protein</fullName>
    </recommendedName>
</protein>
<accession>A0A0B6Z1S3</accession>
<dbReference type="InterPro" id="IPR035969">
    <property type="entry name" value="Rab-GAP_TBC_sf"/>
</dbReference>
<feature type="non-terminal residue" evidence="1">
    <location>
        <position position="1"/>
    </location>
</feature>
<organism evidence="1">
    <name type="scientific">Arion vulgaris</name>
    <dbReference type="NCBI Taxonomy" id="1028688"/>
    <lineage>
        <taxon>Eukaryota</taxon>
        <taxon>Metazoa</taxon>
        <taxon>Spiralia</taxon>
        <taxon>Lophotrochozoa</taxon>
        <taxon>Mollusca</taxon>
        <taxon>Gastropoda</taxon>
        <taxon>Heterobranchia</taxon>
        <taxon>Euthyneura</taxon>
        <taxon>Panpulmonata</taxon>
        <taxon>Eupulmonata</taxon>
        <taxon>Stylommatophora</taxon>
        <taxon>Helicina</taxon>
        <taxon>Arionoidea</taxon>
        <taxon>Arionidae</taxon>
        <taxon>Arion</taxon>
    </lineage>
</organism>
<sequence>CAVNILDCFFYDGARVLFQVALTILDYRIEELLSSHDEGAAMAFLSKFMNNIVNSNSATQDFMETTADGDRKSQESPVDVRNIMYSSCHKFGSISNQDINKLRLKHRLKVVQS</sequence>
<name>A0A0B6Z1S3_9EUPU</name>